<dbReference type="EMBL" id="BGPR01218105">
    <property type="protein sequence ID" value="GBN56547.1"/>
    <property type="molecule type" value="Genomic_DNA"/>
</dbReference>
<evidence type="ECO:0000313" key="2">
    <source>
        <dbReference type="Proteomes" id="UP000499080"/>
    </source>
</evidence>
<dbReference type="Proteomes" id="UP000499080">
    <property type="component" value="Unassembled WGS sequence"/>
</dbReference>
<gene>
    <name evidence="1" type="ORF">AVEN_23593_1</name>
</gene>
<comment type="caution">
    <text evidence="1">The sequence shown here is derived from an EMBL/GenBank/DDBJ whole genome shotgun (WGS) entry which is preliminary data.</text>
</comment>
<accession>A0A4Y2Q1X6</accession>
<reference evidence="1 2" key="1">
    <citation type="journal article" date="2019" name="Sci. Rep.">
        <title>Orb-weaving spider Araneus ventricosus genome elucidates the spidroin gene catalogue.</title>
        <authorList>
            <person name="Kono N."/>
            <person name="Nakamura H."/>
            <person name="Ohtoshi R."/>
            <person name="Moran D.A.P."/>
            <person name="Shinohara A."/>
            <person name="Yoshida Y."/>
            <person name="Fujiwara M."/>
            <person name="Mori M."/>
            <person name="Tomita M."/>
            <person name="Arakawa K."/>
        </authorList>
    </citation>
    <scope>NUCLEOTIDE SEQUENCE [LARGE SCALE GENOMIC DNA]</scope>
</reference>
<sequence length="89" mass="9710">LAIQWGIIGEVGVVHRHMGDDAMIAGVVAQGVKSCLETMDAFCQQECPVVTTYVTAQQTKKSVQDDALQQIIRIVGKIKILIILIFVQS</sequence>
<dbReference type="OrthoDB" id="6142309at2759"/>
<dbReference type="AlphaFoldDB" id="A0A4Y2Q1X6"/>
<organism evidence="1 2">
    <name type="scientific">Araneus ventricosus</name>
    <name type="common">Orbweaver spider</name>
    <name type="synonym">Epeira ventricosa</name>
    <dbReference type="NCBI Taxonomy" id="182803"/>
    <lineage>
        <taxon>Eukaryota</taxon>
        <taxon>Metazoa</taxon>
        <taxon>Ecdysozoa</taxon>
        <taxon>Arthropoda</taxon>
        <taxon>Chelicerata</taxon>
        <taxon>Arachnida</taxon>
        <taxon>Araneae</taxon>
        <taxon>Araneomorphae</taxon>
        <taxon>Entelegynae</taxon>
        <taxon>Araneoidea</taxon>
        <taxon>Araneidae</taxon>
        <taxon>Araneus</taxon>
    </lineage>
</organism>
<evidence type="ECO:0000313" key="1">
    <source>
        <dbReference type="EMBL" id="GBN56547.1"/>
    </source>
</evidence>
<feature type="non-terminal residue" evidence="1">
    <location>
        <position position="1"/>
    </location>
</feature>
<keyword evidence="2" id="KW-1185">Reference proteome</keyword>
<proteinExistence type="predicted"/>
<dbReference type="Gene3D" id="3.40.50.720">
    <property type="entry name" value="NAD(P)-binding Rossmann-like Domain"/>
    <property type="match status" value="1"/>
</dbReference>
<protein>
    <submittedName>
        <fullName evidence="1">Uncharacterized protein</fullName>
    </submittedName>
</protein>
<name>A0A4Y2Q1X6_ARAVE</name>